<dbReference type="Proteomes" id="UP000694892">
    <property type="component" value="Chromosome 1S"/>
</dbReference>
<gene>
    <name evidence="2" type="ORF">XELAEV_18009041mg</name>
</gene>
<proteinExistence type="predicted"/>
<protein>
    <submittedName>
        <fullName evidence="2">Uncharacterized protein</fullName>
    </submittedName>
</protein>
<feature type="region of interest" description="Disordered" evidence="1">
    <location>
        <begin position="175"/>
        <end position="250"/>
    </location>
</feature>
<evidence type="ECO:0000313" key="2">
    <source>
        <dbReference type="EMBL" id="OCT96826.1"/>
    </source>
</evidence>
<evidence type="ECO:0000256" key="1">
    <source>
        <dbReference type="SAM" id="MobiDB-lite"/>
    </source>
</evidence>
<evidence type="ECO:0000313" key="3">
    <source>
        <dbReference type="Proteomes" id="UP000694892"/>
    </source>
</evidence>
<name>A0A974I0M2_XENLA</name>
<reference evidence="3" key="1">
    <citation type="journal article" date="2016" name="Nature">
        <title>Genome evolution in the allotetraploid frog Xenopus laevis.</title>
        <authorList>
            <person name="Session A.M."/>
            <person name="Uno Y."/>
            <person name="Kwon T."/>
            <person name="Chapman J.A."/>
            <person name="Toyoda A."/>
            <person name="Takahashi S."/>
            <person name="Fukui A."/>
            <person name="Hikosaka A."/>
            <person name="Suzuki A."/>
            <person name="Kondo M."/>
            <person name="van Heeringen S.J."/>
            <person name="Quigley I."/>
            <person name="Heinz S."/>
            <person name="Ogino H."/>
            <person name="Ochi H."/>
            <person name="Hellsten U."/>
            <person name="Lyons J.B."/>
            <person name="Simakov O."/>
            <person name="Putnam N."/>
            <person name="Stites J."/>
            <person name="Kuroki Y."/>
            <person name="Tanaka T."/>
            <person name="Michiue T."/>
            <person name="Watanabe M."/>
            <person name="Bogdanovic O."/>
            <person name="Lister R."/>
            <person name="Georgiou G."/>
            <person name="Paranjpe S.S."/>
            <person name="van Kruijsbergen I."/>
            <person name="Shu S."/>
            <person name="Carlson J."/>
            <person name="Kinoshita T."/>
            <person name="Ohta Y."/>
            <person name="Mawaribuchi S."/>
            <person name="Jenkins J."/>
            <person name="Grimwood J."/>
            <person name="Schmutz J."/>
            <person name="Mitros T."/>
            <person name="Mozaffari S.V."/>
            <person name="Suzuki Y."/>
            <person name="Haramoto Y."/>
            <person name="Yamamoto T.S."/>
            <person name="Takagi C."/>
            <person name="Heald R."/>
            <person name="Miller K."/>
            <person name="Haudenschild C."/>
            <person name="Kitzman J."/>
            <person name="Nakayama T."/>
            <person name="Izutsu Y."/>
            <person name="Robert J."/>
            <person name="Fortriede J."/>
            <person name="Burns K."/>
            <person name="Lotay V."/>
            <person name="Karimi K."/>
            <person name="Yasuoka Y."/>
            <person name="Dichmann D.S."/>
            <person name="Flajnik M.F."/>
            <person name="Houston D.W."/>
            <person name="Shendure J."/>
            <person name="DuPasquier L."/>
            <person name="Vize P.D."/>
            <person name="Zorn A.M."/>
            <person name="Ito M."/>
            <person name="Marcotte E.M."/>
            <person name="Wallingford J.B."/>
            <person name="Ito Y."/>
            <person name="Asashima M."/>
            <person name="Ueno N."/>
            <person name="Matsuda Y."/>
            <person name="Veenstra G.J."/>
            <person name="Fujiyama A."/>
            <person name="Harland R.M."/>
            <person name="Taira M."/>
            <person name="Rokhsar D.S."/>
        </authorList>
    </citation>
    <scope>NUCLEOTIDE SEQUENCE [LARGE SCALE GENOMIC DNA]</scope>
    <source>
        <strain evidence="3">J</strain>
    </source>
</reference>
<dbReference type="AlphaFoldDB" id="A0A974I0M2"/>
<feature type="compositionally biased region" description="Basic residues" evidence="1">
    <location>
        <begin position="236"/>
        <end position="250"/>
    </location>
</feature>
<organism evidence="2 3">
    <name type="scientific">Xenopus laevis</name>
    <name type="common">African clawed frog</name>
    <dbReference type="NCBI Taxonomy" id="8355"/>
    <lineage>
        <taxon>Eukaryota</taxon>
        <taxon>Metazoa</taxon>
        <taxon>Chordata</taxon>
        <taxon>Craniata</taxon>
        <taxon>Vertebrata</taxon>
        <taxon>Euteleostomi</taxon>
        <taxon>Amphibia</taxon>
        <taxon>Batrachia</taxon>
        <taxon>Anura</taxon>
        <taxon>Pipoidea</taxon>
        <taxon>Pipidae</taxon>
        <taxon>Xenopodinae</taxon>
        <taxon>Xenopus</taxon>
        <taxon>Xenopus</taxon>
    </lineage>
</organism>
<feature type="compositionally biased region" description="Basic and acidic residues" evidence="1">
    <location>
        <begin position="189"/>
        <end position="201"/>
    </location>
</feature>
<accession>A0A974I0M2</accession>
<dbReference type="EMBL" id="CM004467">
    <property type="protein sequence ID" value="OCT96826.1"/>
    <property type="molecule type" value="Genomic_DNA"/>
</dbReference>
<sequence length="250" mass="28807">MSFAYTETDRIRITDAVSGQSDFLNTKDCKQQFRELERLKRKTVSYDLHLRTLAEYIKMQRIPRGLRVRLYPTLFAQDKEFCQKWEAIVNKCSNDLILATMEQIQKELPEMERAVETEAELIRNSFPAEAVAEGTSKLTDHLDKFRVEVEARKRSKFQRDAADYASGRVYRWANNMEVQSPPKRSSRTTRFDGEDHHDRSRSTSASTSSSCFLGGSQVIGATPESGVAVEGSTAGKQKRAYRPRRRPKRW</sequence>